<protein>
    <recommendedName>
        <fullName evidence="5">GATA-type domain-containing protein</fullName>
    </recommendedName>
</protein>
<feature type="domain" description="GATA-type" evidence="5">
    <location>
        <begin position="1329"/>
        <end position="1355"/>
    </location>
</feature>
<sequence>MASTARRTENGLAAAVVKRGRGRPRKSIPASSKAVSINTSQVQPLSVKETPHDQADDGMKFILSSPVDSAVESKLGLPELTRAPDNTAKQSDQCGSKQNDGFSPMECESCMAKVTRLYTMGKISICKNCDCLMRAMAGSGRRQSSQKSVEAKAPSHTTKTPMEIVISPRPIAFPGDGDSRKQRVQLNTAASNATQFTLRGDTGAHLPVSTIASSSLLLSQSAFNTSCNEGEGPQVFKRGRDLKKGGGKVLVDSIATSKIKELSKKVPPQFHSVFPSTTGKKRGRRPKVHPFSVGNGIGDAAVIGGANVDIAIDGPQAVDSSVNDIVAGVSSLLDNADLTGFQTTGAFLTRTASKLLGGQKVIGVDSNIHGYSYGRAVKVQNIDGTWYFGRMIGLEGGRIKIHFDGWTSEWDEWIASDSRRLRTLDSDELNQREAALQAMRDAISSAETVTPTVSNSSVAATMSFRTDKMAATSTNNVPFTSPRAPSKAQPKKRKMPQQPAMVEGLSHVPSGETIVLSSTYHSKPASKRARKSQELKVTVSHPLHTAVDDRPATLKCNGEDAQFTLINTISTLNSKRSLSKGGANQLAIPNFETVESQSHLLGHSDDGHVLKTRPGSDLSSDGLSDPLSSPESSVDWNGRPETPVTDVKEDLQAEPPMHILGNPIQLGLVPPEIQSYRYEDEEAELLRIIHRVLDTGLVKNRVIEHPSYDYYAPSSGSKKKQRAAAAGPDGEGKASEDGSNTAEDGEDEDAPKRTNTKTRDRFVAQLEARQDYGTSGAGPARLSSLTTRKDQRELKQTRELAMRNMCSAPMVQFVRQVIYNEADRSAALNNTFMRRKQKLIKSLPRRKLDRWRHGALSKRILGLTNMTGITFNEAGHIEPATSLKLTGTLKKLQKAKTKKKMRLGFKKMENLIQGTANQAEVSSTFQSLRSLTSSKKRTRVLAEDHITVLRRTMVPGTRIQARDRQMDWLTAVIRDVKNSRVLVHYEGFQEFFNEWIDINSERLRYDPTLEQTESGQQGTDFAISGSSTEVALGGEPSAESKPDPATEEELSLDAVAPIYDGLSDEVAVEVHCVQCNVKISQFRIYCTYCEVEGKAPDSENKPFNLCLWCFSNAFPEHHDHPRNSFATKVIVGPRGVRPVKGGIITRFEKDLLDLEYKEPEKPNMNDLQEAQFKAMMSLEIDQGFLYLDQWKDRKVCAFCNDDGTSKDHFVGPYPFLLATTNRYGDFKRRHYWAHDACARHSPEVIQGKDGSWYNVSMAMRRGRTVCFSKDQIDHEHGKDDFRTTSLELMYKEQLEKEASQTVDLEEPLPSKKKSTSYKPKLRGLSRLVCSYCWSATSAKWRKGYNGVLMCEDCFLAGPVNDTPMQPPITLDDLPATPGSGSLALAPPTIAPIYDTNDRGVGRYATSAEDYSHSPYLTRTAVSAVRFDHLSSQAVYLDSYGPAENQLYSLPIDTTYYDIPGRAPRCKGYTFWDRLPWYLASPDCAEVIIIAVSAAMAVVNQKHEARNTKLTFCILPQRAITKYTKPNDKILSNFLGRGTDAIECFLLGRCYQLIRQYINEGFELEELIVKRQRYCAMFGLGTYLCVQFDFLCFTHEFVATLRKVPKEDVDTMILEPDFTLLEKVDISSTLRSIPSCPIERKSVVMGSVWTFKPTEEYDFPTLCVSRMVERFGRNDANWEEFKLDFKSENSEDTVELFKEHAVEVLPPDEEDLVSYERDRLQQIQENNRMLLALGLITDLSETSDDIGHQNKIAQDTPCFPSPAQTALRMLAHIPCSALRSHQVSAYRTAVMHLAIEALEKLPVTGVFIVGAQDLRTEEGKLIPLGMLILEDIIRVVGEDFLRLKELVEAVPEGYQKDRRKVTCWDEFKEETCTPNDEIPPTHLPIVHACYLVFTKVKNKQGNK</sequence>
<organism evidence="6 7">
    <name type="scientific">Mortierella alpina</name>
    <name type="common">Oleaginous fungus</name>
    <name type="synonym">Mortierella renispora</name>
    <dbReference type="NCBI Taxonomy" id="64518"/>
    <lineage>
        <taxon>Eukaryota</taxon>
        <taxon>Fungi</taxon>
        <taxon>Fungi incertae sedis</taxon>
        <taxon>Mucoromycota</taxon>
        <taxon>Mortierellomycotina</taxon>
        <taxon>Mortierellomycetes</taxon>
        <taxon>Mortierellales</taxon>
        <taxon>Mortierellaceae</taxon>
        <taxon>Mortierella</taxon>
    </lineage>
</organism>
<dbReference type="Proteomes" id="UP000717515">
    <property type="component" value="Unassembled WGS sequence"/>
</dbReference>
<dbReference type="GO" id="GO:0006355">
    <property type="term" value="P:regulation of DNA-templated transcription"/>
    <property type="evidence" value="ECO:0007669"/>
    <property type="project" value="InterPro"/>
</dbReference>
<comment type="caution">
    <text evidence="6">The sequence shown here is derived from an EMBL/GenBank/DDBJ whole genome shotgun (WGS) entry which is preliminary data.</text>
</comment>
<feature type="compositionally biased region" description="Polar residues" evidence="4">
    <location>
        <begin position="87"/>
        <end position="101"/>
    </location>
</feature>
<feature type="region of interest" description="Disordered" evidence="4">
    <location>
        <begin position="1"/>
        <end position="53"/>
    </location>
</feature>
<keyword evidence="3" id="KW-0863">Zinc-finger</keyword>
<name>A0A9P8A324_MORAP</name>
<gene>
    <name evidence="6" type="ORF">KVV02_002553</name>
</gene>
<evidence type="ECO:0000256" key="3">
    <source>
        <dbReference type="PROSITE-ProRule" id="PRU00094"/>
    </source>
</evidence>
<dbReference type="EMBL" id="JAIFTL010000103">
    <property type="protein sequence ID" value="KAG9323403.1"/>
    <property type="molecule type" value="Genomic_DNA"/>
</dbReference>
<dbReference type="GO" id="GO:0005634">
    <property type="term" value="C:nucleus"/>
    <property type="evidence" value="ECO:0007669"/>
    <property type="project" value="UniProtKB-SubCell"/>
</dbReference>
<dbReference type="PROSITE" id="PS50114">
    <property type="entry name" value="GATA_ZN_FINGER_2"/>
    <property type="match status" value="1"/>
</dbReference>
<dbReference type="GO" id="GO:0008270">
    <property type="term" value="F:zinc ion binding"/>
    <property type="evidence" value="ECO:0007669"/>
    <property type="project" value="UniProtKB-KW"/>
</dbReference>
<dbReference type="InterPro" id="IPR000637">
    <property type="entry name" value="HMGI/Y_DNA-bd_CS"/>
</dbReference>
<feature type="compositionally biased region" description="Polar residues" evidence="4">
    <location>
        <begin position="29"/>
        <end position="44"/>
    </location>
</feature>
<evidence type="ECO:0000256" key="1">
    <source>
        <dbReference type="ARBA" id="ARBA00004123"/>
    </source>
</evidence>
<keyword evidence="2" id="KW-0539">Nucleus</keyword>
<feature type="region of interest" description="Disordered" evidence="4">
    <location>
        <begin position="598"/>
        <end position="643"/>
    </location>
</feature>
<proteinExistence type="predicted"/>
<accession>A0A9P8A324</accession>
<evidence type="ECO:0000256" key="4">
    <source>
        <dbReference type="SAM" id="MobiDB-lite"/>
    </source>
</evidence>
<feature type="region of interest" description="Disordered" evidence="4">
    <location>
        <begin position="78"/>
        <end position="102"/>
    </location>
</feature>
<evidence type="ECO:0000313" key="7">
    <source>
        <dbReference type="Proteomes" id="UP000717515"/>
    </source>
</evidence>
<dbReference type="InterPro" id="IPR000679">
    <property type="entry name" value="Znf_GATA"/>
</dbReference>
<feature type="region of interest" description="Disordered" evidence="4">
    <location>
        <begin position="471"/>
        <end position="498"/>
    </location>
</feature>
<comment type="subcellular location">
    <subcellularLocation>
        <location evidence="1">Nucleus</location>
    </subcellularLocation>
</comment>
<keyword evidence="3" id="KW-0862">Zinc</keyword>
<feature type="region of interest" description="Disordered" evidence="4">
    <location>
        <begin position="708"/>
        <end position="791"/>
    </location>
</feature>
<dbReference type="SUPFAM" id="SSF63748">
    <property type="entry name" value="Tudor/PWWP/MBT"/>
    <property type="match status" value="2"/>
</dbReference>
<dbReference type="PROSITE" id="PS00354">
    <property type="entry name" value="HMGI_Y"/>
    <property type="match status" value="1"/>
</dbReference>
<dbReference type="GO" id="GO:0043565">
    <property type="term" value="F:sequence-specific DNA binding"/>
    <property type="evidence" value="ECO:0007669"/>
    <property type="project" value="InterPro"/>
</dbReference>
<evidence type="ECO:0000259" key="5">
    <source>
        <dbReference type="PROSITE" id="PS50114"/>
    </source>
</evidence>
<reference evidence="6" key="1">
    <citation type="submission" date="2021-07" db="EMBL/GenBank/DDBJ databases">
        <title>Draft genome of Mortierella alpina, strain LL118, isolated from an aspen leaf litter sample.</title>
        <authorList>
            <person name="Yang S."/>
            <person name="Vinatzer B.A."/>
        </authorList>
    </citation>
    <scope>NUCLEOTIDE SEQUENCE</scope>
    <source>
        <strain evidence="6">LL118</strain>
    </source>
</reference>
<evidence type="ECO:0000313" key="6">
    <source>
        <dbReference type="EMBL" id="KAG9323403.1"/>
    </source>
</evidence>
<dbReference type="CDD" id="cd20104">
    <property type="entry name" value="MBT_PHF20L1-like"/>
    <property type="match status" value="2"/>
</dbReference>
<feature type="compositionally biased region" description="Low complexity" evidence="4">
    <location>
        <begin position="615"/>
        <end position="633"/>
    </location>
</feature>
<evidence type="ECO:0000256" key="2">
    <source>
        <dbReference type="ARBA" id="ARBA00023242"/>
    </source>
</evidence>
<keyword evidence="3" id="KW-0479">Metal-binding</keyword>
<dbReference type="Gene3D" id="2.30.30.140">
    <property type="match status" value="2"/>
</dbReference>